<dbReference type="InterPro" id="IPR054323">
    <property type="entry name" value="SPMIP1_C"/>
</dbReference>
<feature type="domain" description="Sperm microtubule inner protein 1 C-terminal" evidence="1">
    <location>
        <begin position="75"/>
        <end position="149"/>
    </location>
</feature>
<evidence type="ECO:0000313" key="2">
    <source>
        <dbReference type="EMBL" id="CAD8870394.1"/>
    </source>
</evidence>
<dbReference type="AlphaFoldDB" id="A0A7S1AZW9"/>
<dbReference type="PANTHER" id="PTHR35826:SF1">
    <property type="entry name" value="PROTEIN ATP6V1FNB-LIKE"/>
    <property type="match status" value="1"/>
</dbReference>
<evidence type="ECO:0000259" key="1">
    <source>
        <dbReference type="Pfam" id="PF22589"/>
    </source>
</evidence>
<name>A0A7S1AZW9_NOCSC</name>
<reference evidence="2" key="1">
    <citation type="submission" date="2021-01" db="EMBL/GenBank/DDBJ databases">
        <authorList>
            <person name="Corre E."/>
            <person name="Pelletier E."/>
            <person name="Niang G."/>
            <person name="Scheremetjew M."/>
            <person name="Finn R."/>
            <person name="Kale V."/>
            <person name="Holt S."/>
            <person name="Cochrane G."/>
            <person name="Meng A."/>
            <person name="Brown T."/>
            <person name="Cohen L."/>
        </authorList>
    </citation>
    <scope>NUCLEOTIDE SEQUENCE</scope>
</reference>
<dbReference type="EMBL" id="HBFQ01063234">
    <property type="protein sequence ID" value="CAD8870394.1"/>
    <property type="molecule type" value="Transcribed_RNA"/>
</dbReference>
<organism evidence="2">
    <name type="scientific">Noctiluca scintillans</name>
    <name type="common">Sea sparkle</name>
    <name type="synonym">Red tide dinoflagellate</name>
    <dbReference type="NCBI Taxonomy" id="2966"/>
    <lineage>
        <taxon>Eukaryota</taxon>
        <taxon>Sar</taxon>
        <taxon>Alveolata</taxon>
        <taxon>Dinophyceae</taxon>
        <taxon>Noctilucales</taxon>
        <taxon>Noctilucaceae</taxon>
        <taxon>Noctiluca</taxon>
    </lineage>
</organism>
<proteinExistence type="predicted"/>
<dbReference type="Pfam" id="PF22589">
    <property type="entry name" value="SPMIP1"/>
    <property type="match status" value="1"/>
</dbReference>
<dbReference type="PANTHER" id="PTHR35826">
    <property type="entry name" value="PROTEIN ATP6V1FNB-LIKE"/>
    <property type="match status" value="1"/>
</dbReference>
<sequence>MGINGFDNHWSKLHREIIEKEDRARWNHAKGPRGETLRNVGEQTLATTGAANLRSRPSAAIRFLEEKAGLENCRRPSTREALYKGVSHDGEGRADYLRQRRKYDVIERNGMPVTETHWYGHGTKDISYVSAHCKKPIIQRSFFRTQGVNTHRDLPGV</sequence>
<accession>A0A7S1AZW9</accession>
<protein>
    <recommendedName>
        <fullName evidence="1">Sperm microtubule inner protein 1 C-terminal domain-containing protein</fullName>
    </recommendedName>
</protein>
<gene>
    <name evidence="2" type="ORF">NSCI0253_LOCUS44751</name>
</gene>